<dbReference type="PANTHER" id="PTHR31636">
    <property type="entry name" value="OSJNBA0084A10.13 PROTEIN-RELATED"/>
    <property type="match status" value="1"/>
</dbReference>
<protein>
    <recommendedName>
        <fullName evidence="6">BTB domain-containing protein</fullName>
    </recommendedName>
</protein>
<proteinExistence type="inferred from homology"/>
<organism evidence="4 5">
    <name type="scientific">Hibiscus sabdariffa</name>
    <name type="common">roselle</name>
    <dbReference type="NCBI Taxonomy" id="183260"/>
    <lineage>
        <taxon>Eukaryota</taxon>
        <taxon>Viridiplantae</taxon>
        <taxon>Streptophyta</taxon>
        <taxon>Embryophyta</taxon>
        <taxon>Tracheophyta</taxon>
        <taxon>Spermatophyta</taxon>
        <taxon>Magnoliopsida</taxon>
        <taxon>eudicotyledons</taxon>
        <taxon>Gunneridae</taxon>
        <taxon>Pentapetalae</taxon>
        <taxon>rosids</taxon>
        <taxon>malvids</taxon>
        <taxon>Malvales</taxon>
        <taxon>Malvaceae</taxon>
        <taxon>Malvoideae</taxon>
        <taxon>Hibiscus</taxon>
    </lineage>
</organism>
<name>A0ABR2DB38_9ROSI</name>
<dbReference type="Pfam" id="PF03514">
    <property type="entry name" value="GRAS"/>
    <property type="match status" value="2"/>
</dbReference>
<comment type="similarity">
    <text evidence="3">Belongs to the GRAS family.</text>
</comment>
<feature type="short sequence motif" description="LXXLL motif" evidence="3">
    <location>
        <begin position="82"/>
        <end position="86"/>
    </location>
</feature>
<reference evidence="4 5" key="1">
    <citation type="journal article" date="2024" name="G3 (Bethesda)">
        <title>Genome assembly of Hibiscus sabdariffa L. provides insights into metabolisms of medicinal natural products.</title>
        <authorList>
            <person name="Kim T."/>
        </authorList>
    </citation>
    <scope>NUCLEOTIDE SEQUENCE [LARGE SCALE GENOMIC DNA]</scope>
    <source>
        <strain evidence="4">TK-2024</strain>
        <tissue evidence="4">Old leaves</tissue>
    </source>
</reference>
<comment type="caution">
    <text evidence="3">Lacks conserved residue(s) required for the propagation of feature annotation.</text>
</comment>
<sequence>MQMMVYYFANALEVRLVGSRTLITTHRTHRIKVTKHHLTRYANMFKVLFEFCSITKSWDNINCLDLNIRPDEVVVISSMYRLTNLLDESVVANGPRDRVLNLIKEEALLHYGALFNMLETIVPCKNPEGEVIKRDVFGCEIMNVIACEGTEKIERPERYKEWQKRNTRVGFKLLPQNK</sequence>
<evidence type="ECO:0000313" key="5">
    <source>
        <dbReference type="Proteomes" id="UP001472677"/>
    </source>
</evidence>
<keyword evidence="2" id="KW-0804">Transcription</keyword>
<gene>
    <name evidence="4" type="ORF">V6N12_047507</name>
</gene>
<dbReference type="InterPro" id="IPR005202">
    <property type="entry name" value="TF_GRAS"/>
</dbReference>
<comment type="caution">
    <text evidence="4">The sequence shown here is derived from an EMBL/GenBank/DDBJ whole genome shotgun (WGS) entry which is preliminary data.</text>
</comment>
<evidence type="ECO:0000256" key="2">
    <source>
        <dbReference type="ARBA" id="ARBA00023163"/>
    </source>
</evidence>
<keyword evidence="1" id="KW-0805">Transcription regulation</keyword>
<keyword evidence="5" id="KW-1185">Reference proteome</keyword>
<evidence type="ECO:0000256" key="1">
    <source>
        <dbReference type="ARBA" id="ARBA00023015"/>
    </source>
</evidence>
<accession>A0ABR2DB38</accession>
<evidence type="ECO:0000256" key="3">
    <source>
        <dbReference type="PROSITE-ProRule" id="PRU01191"/>
    </source>
</evidence>
<dbReference type="PROSITE" id="PS50985">
    <property type="entry name" value="GRAS"/>
    <property type="match status" value="1"/>
</dbReference>
<dbReference type="Proteomes" id="UP001472677">
    <property type="component" value="Unassembled WGS sequence"/>
</dbReference>
<dbReference type="EMBL" id="JBBPBM010000032">
    <property type="protein sequence ID" value="KAK8534110.1"/>
    <property type="molecule type" value="Genomic_DNA"/>
</dbReference>
<evidence type="ECO:0008006" key="6">
    <source>
        <dbReference type="Google" id="ProtNLM"/>
    </source>
</evidence>
<feature type="region of interest" description="SAW" evidence="3">
    <location>
        <begin position="146"/>
        <end position="178"/>
    </location>
</feature>
<evidence type="ECO:0000313" key="4">
    <source>
        <dbReference type="EMBL" id="KAK8534110.1"/>
    </source>
</evidence>